<gene>
    <name evidence="1" type="ORF">R3W88_033071</name>
</gene>
<dbReference type="PANTHER" id="PTHR33710:SF54">
    <property type="entry name" value="NON-LTR RETROELEMENT REVERSE TRANSCRIPTASE"/>
    <property type="match status" value="1"/>
</dbReference>
<dbReference type="SUPFAM" id="SSF56219">
    <property type="entry name" value="DNase I-like"/>
    <property type="match status" value="1"/>
</dbReference>
<dbReference type="Proteomes" id="UP001311915">
    <property type="component" value="Unassembled WGS sequence"/>
</dbReference>
<sequence>MKKSLEFIAVTEACGLIDLGFSGQKFTWSNNRGLHSRVWNRLDRSMVNDSWLENMPQTTIIHLPSVGSDHCPLLMENKDTNEDPVKYFKFLNCWADHPNFLETAQACWEMEIEGHSMWKFHQKLKILAGTLSAWSKREFGDTFMQSREYEDKVKIAEEALIQNNIEGNRTALHELNAEYIRFLKLEESILK</sequence>
<comment type="caution">
    <text evidence="1">The sequence shown here is derived from an EMBL/GenBank/DDBJ whole genome shotgun (WGS) entry which is preliminary data.</text>
</comment>
<evidence type="ECO:0008006" key="3">
    <source>
        <dbReference type="Google" id="ProtNLM"/>
    </source>
</evidence>
<dbReference type="Gene3D" id="3.60.10.10">
    <property type="entry name" value="Endonuclease/exonuclease/phosphatase"/>
    <property type="match status" value="1"/>
</dbReference>
<evidence type="ECO:0000313" key="2">
    <source>
        <dbReference type="Proteomes" id="UP001311915"/>
    </source>
</evidence>
<dbReference type="EMBL" id="JAWPEI010000017">
    <property type="protein sequence ID" value="KAK4707382.1"/>
    <property type="molecule type" value="Genomic_DNA"/>
</dbReference>
<keyword evidence="2" id="KW-1185">Reference proteome</keyword>
<organism evidence="1 2">
    <name type="scientific">Solanum pinnatisectum</name>
    <name type="common">tansyleaf nightshade</name>
    <dbReference type="NCBI Taxonomy" id="50273"/>
    <lineage>
        <taxon>Eukaryota</taxon>
        <taxon>Viridiplantae</taxon>
        <taxon>Streptophyta</taxon>
        <taxon>Embryophyta</taxon>
        <taxon>Tracheophyta</taxon>
        <taxon>Spermatophyta</taxon>
        <taxon>Magnoliopsida</taxon>
        <taxon>eudicotyledons</taxon>
        <taxon>Gunneridae</taxon>
        <taxon>Pentapetalae</taxon>
        <taxon>asterids</taxon>
        <taxon>lamiids</taxon>
        <taxon>Solanales</taxon>
        <taxon>Solanaceae</taxon>
        <taxon>Solanoideae</taxon>
        <taxon>Solaneae</taxon>
        <taxon>Solanum</taxon>
    </lineage>
</organism>
<dbReference type="InterPro" id="IPR036691">
    <property type="entry name" value="Endo/exonu/phosph_ase_sf"/>
</dbReference>
<name>A0AAV9K5D3_9SOLN</name>
<protein>
    <recommendedName>
        <fullName evidence="3">Endonuclease/exonuclease/phosphatase domain-containing protein</fullName>
    </recommendedName>
</protein>
<dbReference type="PANTHER" id="PTHR33710">
    <property type="entry name" value="BNAC02G09200D PROTEIN"/>
    <property type="match status" value="1"/>
</dbReference>
<reference evidence="1 2" key="1">
    <citation type="submission" date="2023-10" db="EMBL/GenBank/DDBJ databases">
        <title>Genome-Wide Identification Analysis in wild type Solanum Pinnatisectum Reveals Some Genes Defensing Phytophthora Infestans.</title>
        <authorList>
            <person name="Sun C."/>
        </authorList>
    </citation>
    <scope>NUCLEOTIDE SEQUENCE [LARGE SCALE GENOMIC DNA]</scope>
    <source>
        <strain evidence="1">LQN</strain>
        <tissue evidence="1">Leaf</tissue>
    </source>
</reference>
<evidence type="ECO:0000313" key="1">
    <source>
        <dbReference type="EMBL" id="KAK4707382.1"/>
    </source>
</evidence>
<accession>A0AAV9K5D3</accession>
<dbReference type="AlphaFoldDB" id="A0AAV9K5D3"/>
<proteinExistence type="predicted"/>